<keyword evidence="1" id="KW-1133">Transmembrane helix</keyword>
<dbReference type="InterPro" id="IPR020839">
    <property type="entry name" value="SCD"/>
</dbReference>
<dbReference type="PANTHER" id="PTHR11199:SF0">
    <property type="entry name" value="LD34181P-RELATED"/>
    <property type="match status" value="1"/>
</dbReference>
<keyword evidence="1" id="KW-0472">Membrane</keyword>
<dbReference type="Pfam" id="PF08514">
    <property type="entry name" value="STAG"/>
    <property type="match status" value="1"/>
</dbReference>
<protein>
    <recommendedName>
        <fullName evidence="2">SCD domain-containing protein</fullName>
    </recommendedName>
</protein>
<keyword evidence="1" id="KW-0812">Transmembrane</keyword>
<dbReference type="EMBL" id="JAXQNO010000013">
    <property type="protein sequence ID" value="KAK4785211.1"/>
    <property type="molecule type" value="Genomic_DNA"/>
</dbReference>
<feature type="transmembrane region" description="Helical" evidence="1">
    <location>
        <begin position="691"/>
        <end position="712"/>
    </location>
</feature>
<dbReference type="GO" id="GO:0003682">
    <property type="term" value="F:chromatin binding"/>
    <property type="evidence" value="ECO:0007669"/>
    <property type="project" value="TreeGrafter"/>
</dbReference>
<comment type="caution">
    <text evidence="3">The sequence shown here is derived from an EMBL/GenBank/DDBJ whole genome shotgun (WGS) entry which is preliminary data.</text>
</comment>
<feature type="domain" description="SCD" evidence="2">
    <location>
        <begin position="133"/>
        <end position="211"/>
    </location>
</feature>
<evidence type="ECO:0000259" key="2">
    <source>
        <dbReference type="PROSITE" id="PS51425"/>
    </source>
</evidence>
<evidence type="ECO:0000313" key="3">
    <source>
        <dbReference type="EMBL" id="KAK4785211.1"/>
    </source>
</evidence>
<dbReference type="Pfam" id="PF21581">
    <property type="entry name" value="SCD"/>
    <property type="match status" value="1"/>
</dbReference>
<dbReference type="PANTHER" id="PTHR11199">
    <property type="entry name" value="STROMAL ANTIGEN"/>
    <property type="match status" value="1"/>
</dbReference>
<sequence>MVKLLSMLFAACGAKYYIKEENLDETDVDDVMVALVSLAKQGEVEDYQSSKNTPPRVYRQVASLMGLPLVTSFISVAKALGLQRETTRRQLNAEKKKTNDGPRLESLNKRLTSTHDKITVIEEMMRKIFTGLFVHPYRDIDPSIQMSCIELLGVWISSYTSLFLQDLYLKYLGWTLNDKESICPCIAKEVDDNVPSLGLFTERFSNRMIELAGDIDIPVAVGAIGLLKQFLRNSEVHLGRMLQILREFSADPVLSMYVIDDVWEHMKAIKDWKCVISMLLDENPRAELTGEDATNLARLLCASIKKAVGERIVPASENRKPYYNKAQKEIFESNRKDITVAMMKNPQLLCKYVADKEKIPNLSELIVYINLELFSLKRQEQSFKYMLKTLKEAFFKHLEKDALRSCVIAINFCSGESTAELQDFARNQVNELEDELIEKIKSSIKLEDSDDEYSFLVNLKRLYELQLSRNVPIDRLYEDFSSVVQTFGDIDTEIVNFLLLNMYLHVTWSLHNIVSSETVSADSVSTLLSRRNVLFEWLESFLNDSLVAEVKKHTYQLACRVCVILAELWFLFRMRTFSSTKLERLGYSPDASVCQKFWKLCETHIYISDETEEEDANKEYVEETNRDAVMISSAKLVACEAIPKEYLASDIISHYVMHGASAAEIVKHLINVLRRKDDDLSDILLGALEKVYFMIACPGNCILLITFSMYVVKHLINVLRRKDDDLSDILLGALEKAHFRSMVEVLRDGSFNFTGGARNKHRSEILKIVRDGIDYAFSDAPKQLSFLECSVLHFVYKLPHADILDILKNVQRRTGNVNTDENPSDWRPYNIFVDNLRVKCVKIEGLPEGKEGVSVRHRAVPPSGVI</sequence>
<dbReference type="PROSITE" id="PS51425">
    <property type="entry name" value="SCD"/>
    <property type="match status" value="1"/>
</dbReference>
<dbReference type="GO" id="GO:0005634">
    <property type="term" value="C:nucleus"/>
    <property type="evidence" value="ECO:0007669"/>
    <property type="project" value="TreeGrafter"/>
</dbReference>
<dbReference type="InterPro" id="IPR013721">
    <property type="entry name" value="STAG"/>
</dbReference>
<dbReference type="GO" id="GO:0007062">
    <property type="term" value="P:sister chromatid cohesion"/>
    <property type="evidence" value="ECO:0007669"/>
    <property type="project" value="UniProtKB-ARBA"/>
</dbReference>
<dbReference type="InterPro" id="IPR056396">
    <property type="entry name" value="HEAT_SCC3-SA"/>
</dbReference>
<dbReference type="Proteomes" id="UP001346149">
    <property type="component" value="Unassembled WGS sequence"/>
</dbReference>
<keyword evidence="4" id="KW-1185">Reference proteome</keyword>
<dbReference type="GO" id="GO:0000785">
    <property type="term" value="C:chromatin"/>
    <property type="evidence" value="ECO:0007669"/>
    <property type="project" value="TreeGrafter"/>
</dbReference>
<dbReference type="InterPro" id="IPR039662">
    <property type="entry name" value="Cohesin_Scc3/SA"/>
</dbReference>
<dbReference type="AlphaFoldDB" id="A0AAN7LR11"/>
<dbReference type="GO" id="GO:0008278">
    <property type="term" value="C:cohesin complex"/>
    <property type="evidence" value="ECO:0007669"/>
    <property type="project" value="TreeGrafter"/>
</dbReference>
<dbReference type="Pfam" id="PF24571">
    <property type="entry name" value="HEAT_SCC3-SA"/>
    <property type="match status" value="1"/>
</dbReference>
<reference evidence="3 4" key="1">
    <citation type="journal article" date="2023" name="Hortic Res">
        <title>Pangenome of water caltrop reveals structural variations and asymmetric subgenome divergence after allopolyploidization.</title>
        <authorList>
            <person name="Zhang X."/>
            <person name="Chen Y."/>
            <person name="Wang L."/>
            <person name="Yuan Y."/>
            <person name="Fang M."/>
            <person name="Shi L."/>
            <person name="Lu R."/>
            <person name="Comes H.P."/>
            <person name="Ma Y."/>
            <person name="Chen Y."/>
            <person name="Huang G."/>
            <person name="Zhou Y."/>
            <person name="Zheng Z."/>
            <person name="Qiu Y."/>
        </authorList>
    </citation>
    <scope>NUCLEOTIDE SEQUENCE [LARGE SCALE GENOMIC DNA]</scope>
    <source>
        <strain evidence="3">F231</strain>
    </source>
</reference>
<dbReference type="InterPro" id="IPR016024">
    <property type="entry name" value="ARM-type_fold"/>
</dbReference>
<accession>A0AAN7LR11</accession>
<proteinExistence type="predicted"/>
<dbReference type="SUPFAM" id="SSF48371">
    <property type="entry name" value="ARM repeat"/>
    <property type="match status" value="2"/>
</dbReference>
<name>A0AAN7LR11_TRANT</name>
<evidence type="ECO:0000313" key="4">
    <source>
        <dbReference type="Proteomes" id="UP001346149"/>
    </source>
</evidence>
<gene>
    <name evidence="3" type="ORF">SAY86_001900</name>
</gene>
<organism evidence="3 4">
    <name type="scientific">Trapa natans</name>
    <name type="common">Water chestnut</name>
    <dbReference type="NCBI Taxonomy" id="22666"/>
    <lineage>
        <taxon>Eukaryota</taxon>
        <taxon>Viridiplantae</taxon>
        <taxon>Streptophyta</taxon>
        <taxon>Embryophyta</taxon>
        <taxon>Tracheophyta</taxon>
        <taxon>Spermatophyta</taxon>
        <taxon>Magnoliopsida</taxon>
        <taxon>eudicotyledons</taxon>
        <taxon>Gunneridae</taxon>
        <taxon>Pentapetalae</taxon>
        <taxon>rosids</taxon>
        <taxon>malvids</taxon>
        <taxon>Myrtales</taxon>
        <taxon>Lythraceae</taxon>
        <taxon>Trapa</taxon>
    </lineage>
</organism>
<evidence type="ECO:0000256" key="1">
    <source>
        <dbReference type="SAM" id="Phobius"/>
    </source>
</evidence>